<dbReference type="PANTHER" id="PTHR31634:SF2">
    <property type="entry name" value="BLOC-1-RELATED COMPLEX SUBUNIT 5"/>
    <property type="match status" value="1"/>
</dbReference>
<dbReference type="InterPro" id="IPR018780">
    <property type="entry name" value="TBORCS5"/>
</dbReference>
<comment type="similarity">
    <text evidence="2">Belongs to the BORCS5 family.</text>
</comment>
<dbReference type="GO" id="GO:0032418">
    <property type="term" value="P:lysosome localization"/>
    <property type="evidence" value="ECO:0007669"/>
    <property type="project" value="InterPro"/>
</dbReference>
<gene>
    <name evidence="7" type="ORF">NTEN_LOCUS7896</name>
</gene>
<evidence type="ECO:0000256" key="2">
    <source>
        <dbReference type="ARBA" id="ARBA00010235"/>
    </source>
</evidence>
<dbReference type="Pfam" id="PF10158">
    <property type="entry name" value="LOH1CR12"/>
    <property type="match status" value="1"/>
</dbReference>
<dbReference type="OrthoDB" id="10035640at2759"/>
<keyword evidence="8" id="KW-1185">Reference proteome</keyword>
<comment type="subcellular location">
    <subcellularLocation>
        <location evidence="1">Lysosome membrane</location>
        <topology evidence="1">Lipid-anchor</topology>
        <orientation evidence="1">Cytoplasmic side</orientation>
    </subcellularLocation>
</comment>
<dbReference type="GO" id="GO:0099078">
    <property type="term" value="C:BORC complex"/>
    <property type="evidence" value="ECO:0007669"/>
    <property type="project" value="TreeGrafter"/>
</dbReference>
<dbReference type="PANTHER" id="PTHR31634">
    <property type="entry name" value="BLOC-1-RELATED COMPLEX SUBUNIT 5"/>
    <property type="match status" value="1"/>
</dbReference>
<dbReference type="CDD" id="cd22789">
    <property type="entry name" value="BORCS5-like"/>
    <property type="match status" value="1"/>
</dbReference>
<accession>A0A6H5GKN0</accession>
<evidence type="ECO:0000256" key="1">
    <source>
        <dbReference type="ARBA" id="ARBA00004122"/>
    </source>
</evidence>
<reference evidence="7 8" key="1">
    <citation type="submission" date="2020-02" db="EMBL/GenBank/DDBJ databases">
        <authorList>
            <person name="Ferguson B K."/>
        </authorList>
    </citation>
    <scope>NUCLEOTIDE SEQUENCE [LARGE SCALE GENOMIC DNA]</scope>
</reference>
<evidence type="ECO:0000313" key="8">
    <source>
        <dbReference type="Proteomes" id="UP000479000"/>
    </source>
</evidence>
<sequence length="275" mass="29805">MGSEQSSQAGSGQKGKSTRAGQLRRGKSVPESRGGASDTETADGSRPGSCSPGLSVCSDSDLPYISYTVNRPIGDSPKLQPKQSGHLIRGKSMGSSTPTSPSRKGLLRKANTARAANSVVVVKPAVKEAGPEKDPDIARLQKIPMFLPIMRGTLNLPAPRDPEILERLDPNALYRLCLKCEKYLNEKATQVAGDQHLLALQIKEIDTAVAKLNLEICERQKAFAKHADHLAKVNDVTNMIRKCHAMLNTSLEAVDRLNKLLPESDRLETFVWTTG</sequence>
<evidence type="ECO:0000313" key="7">
    <source>
        <dbReference type="EMBL" id="CAB0002109.1"/>
    </source>
</evidence>
<evidence type="ECO:0000256" key="3">
    <source>
        <dbReference type="ARBA" id="ARBA00022300"/>
    </source>
</evidence>
<dbReference type="GO" id="GO:0072384">
    <property type="term" value="P:organelle transport along microtubule"/>
    <property type="evidence" value="ECO:0007669"/>
    <property type="project" value="TreeGrafter"/>
</dbReference>
<dbReference type="Proteomes" id="UP000479000">
    <property type="component" value="Unassembled WGS sequence"/>
</dbReference>
<dbReference type="EMBL" id="CADCXU010011943">
    <property type="protein sequence ID" value="CAB0002109.1"/>
    <property type="molecule type" value="Genomic_DNA"/>
</dbReference>
<organism evidence="7 8">
    <name type="scientific">Nesidiocoris tenuis</name>
    <dbReference type="NCBI Taxonomy" id="355587"/>
    <lineage>
        <taxon>Eukaryota</taxon>
        <taxon>Metazoa</taxon>
        <taxon>Ecdysozoa</taxon>
        <taxon>Arthropoda</taxon>
        <taxon>Hexapoda</taxon>
        <taxon>Insecta</taxon>
        <taxon>Pterygota</taxon>
        <taxon>Neoptera</taxon>
        <taxon>Paraneoptera</taxon>
        <taxon>Hemiptera</taxon>
        <taxon>Heteroptera</taxon>
        <taxon>Panheteroptera</taxon>
        <taxon>Cimicomorpha</taxon>
        <taxon>Miridae</taxon>
        <taxon>Dicyphina</taxon>
        <taxon>Nesidiocoris</taxon>
    </lineage>
</organism>
<protein>
    <recommendedName>
        <fullName evidence="3">BLOC-1-related complex subunit 5</fullName>
    </recommendedName>
</protein>
<keyword evidence="6" id="KW-0449">Lipoprotein</keyword>
<keyword evidence="5" id="KW-0458">Lysosome</keyword>
<evidence type="ECO:0000256" key="6">
    <source>
        <dbReference type="ARBA" id="ARBA00023288"/>
    </source>
</evidence>
<dbReference type="GO" id="GO:0030672">
    <property type="term" value="C:synaptic vesicle membrane"/>
    <property type="evidence" value="ECO:0007669"/>
    <property type="project" value="TreeGrafter"/>
</dbReference>
<dbReference type="GO" id="GO:0098574">
    <property type="term" value="C:cytoplasmic side of lysosomal membrane"/>
    <property type="evidence" value="ECO:0007669"/>
    <property type="project" value="TreeGrafter"/>
</dbReference>
<name>A0A6H5GKN0_9HEMI</name>
<evidence type="ECO:0000256" key="5">
    <source>
        <dbReference type="ARBA" id="ARBA00023228"/>
    </source>
</evidence>
<proteinExistence type="inferred from homology"/>
<keyword evidence="4" id="KW-0472">Membrane</keyword>
<evidence type="ECO:0000256" key="4">
    <source>
        <dbReference type="ARBA" id="ARBA00023136"/>
    </source>
</evidence>
<dbReference type="AlphaFoldDB" id="A0A6H5GKN0"/>
<dbReference type="GO" id="GO:1903744">
    <property type="term" value="P:positive regulation of anterograde synaptic vesicle transport"/>
    <property type="evidence" value="ECO:0007669"/>
    <property type="project" value="TreeGrafter"/>
</dbReference>